<dbReference type="PANTHER" id="PTHR37422:SF13">
    <property type="entry name" value="LIPOPOLYSACCHARIDE BIOSYNTHESIS PROTEIN PA4999-RELATED"/>
    <property type="match status" value="1"/>
</dbReference>
<dbReference type="RefSeq" id="WP_111200196.1">
    <property type="nucleotide sequence ID" value="NZ_QKVK01000013.1"/>
</dbReference>
<keyword evidence="1" id="KW-1133">Transmembrane helix</keyword>
<organism evidence="2 3">
    <name type="scientific">Aestuariivirga litoralis</name>
    <dbReference type="NCBI Taxonomy" id="2650924"/>
    <lineage>
        <taxon>Bacteria</taxon>
        <taxon>Pseudomonadati</taxon>
        <taxon>Pseudomonadota</taxon>
        <taxon>Alphaproteobacteria</taxon>
        <taxon>Hyphomicrobiales</taxon>
        <taxon>Aestuariivirgaceae</taxon>
        <taxon>Aestuariivirga</taxon>
    </lineage>
</organism>
<dbReference type="EMBL" id="QKVK01000013">
    <property type="protein sequence ID" value="PZF75263.1"/>
    <property type="molecule type" value="Genomic_DNA"/>
</dbReference>
<feature type="transmembrane region" description="Helical" evidence="1">
    <location>
        <begin position="132"/>
        <end position="149"/>
    </location>
</feature>
<feature type="transmembrane region" description="Helical" evidence="1">
    <location>
        <begin position="188"/>
        <end position="207"/>
    </location>
</feature>
<dbReference type="Proteomes" id="UP000248795">
    <property type="component" value="Unassembled WGS sequence"/>
</dbReference>
<feature type="transmembrane region" description="Helical" evidence="1">
    <location>
        <begin position="102"/>
        <end position="120"/>
    </location>
</feature>
<proteinExistence type="predicted"/>
<feature type="transmembrane region" description="Helical" evidence="1">
    <location>
        <begin position="20"/>
        <end position="38"/>
    </location>
</feature>
<sequence>MNSATWDESFDAEPRVPQAAVRLATPVLLLIIALVMPPETSVALGPLRLSPYRVLLLILFIPNISYILSGKAGPLNGIDLAIILHSIWCVIAFAAYGGGEQALESGGIYFVECFGAYAMGRRYIRSAKDYQAMSLAVALVVCGLLAVALPESVTHVHFLREAFRGAVGGPALPIIEPRLGLARAFGSFEHPILFGVFCSMAFANAWFAARAGLSRFHGWLLVGSIVLASFVSLSAGAWLMLGLQIALAVWDRVTRGLPGRWAVLGAAFIGVLVVVSMLSNRSPIKVFISYASFSAQSSYNRILIWDYGTAEVGRHPLLGIGLGEWIRAPWMSSSMDNFWLVVAVRYGMPALIFLAAAILLIVFRAASQRNRPEAWTNCRLGWISTIAATSVAACTVHLWNNTFCFFMFMIGCGAWLIDKPRHAAPEDDYDYDETPYDGDYHGAR</sequence>
<evidence type="ECO:0000256" key="1">
    <source>
        <dbReference type="SAM" id="Phobius"/>
    </source>
</evidence>
<name>A0A2W2C520_9HYPH</name>
<keyword evidence="1" id="KW-0812">Transmembrane</keyword>
<keyword evidence="3" id="KW-1185">Reference proteome</keyword>
<evidence type="ECO:0000313" key="3">
    <source>
        <dbReference type="Proteomes" id="UP000248795"/>
    </source>
</evidence>
<feature type="transmembrane region" description="Helical" evidence="1">
    <location>
        <begin position="338"/>
        <end position="363"/>
    </location>
</feature>
<feature type="transmembrane region" description="Helical" evidence="1">
    <location>
        <begin position="50"/>
        <end position="68"/>
    </location>
</feature>
<feature type="transmembrane region" description="Helical" evidence="1">
    <location>
        <begin position="80"/>
        <end position="96"/>
    </location>
</feature>
<dbReference type="InterPro" id="IPR051533">
    <property type="entry name" value="WaaL-like"/>
</dbReference>
<accession>A0A2W2C520</accession>
<keyword evidence="1" id="KW-0472">Membrane</keyword>
<dbReference type="AlphaFoldDB" id="A0A2W2C520"/>
<comment type="caution">
    <text evidence="2">The sequence shown here is derived from an EMBL/GenBank/DDBJ whole genome shotgun (WGS) entry which is preliminary data.</text>
</comment>
<gene>
    <name evidence="2" type="ORF">DK847_19385</name>
</gene>
<protein>
    <recommendedName>
        <fullName evidence="4">O-antigen ligase domain-containing protein</fullName>
    </recommendedName>
</protein>
<feature type="transmembrane region" description="Helical" evidence="1">
    <location>
        <begin position="219"/>
        <end position="241"/>
    </location>
</feature>
<dbReference type="PANTHER" id="PTHR37422">
    <property type="entry name" value="TEICHURONIC ACID BIOSYNTHESIS PROTEIN TUAE"/>
    <property type="match status" value="1"/>
</dbReference>
<evidence type="ECO:0008006" key="4">
    <source>
        <dbReference type="Google" id="ProtNLM"/>
    </source>
</evidence>
<evidence type="ECO:0000313" key="2">
    <source>
        <dbReference type="EMBL" id="PZF75263.1"/>
    </source>
</evidence>
<reference evidence="3" key="1">
    <citation type="submission" date="2018-06" db="EMBL/GenBank/DDBJ databases">
        <title>Aestuariibacter litoralis strain KCTC 52945T.</title>
        <authorList>
            <person name="Li X."/>
            <person name="Salam N."/>
            <person name="Li J.-L."/>
            <person name="Chen Y.-M."/>
            <person name="Yang Z.-W."/>
            <person name="Zhang L.-Y."/>
            <person name="Han M.-X."/>
            <person name="Xiao M."/>
            <person name="Li W.-J."/>
        </authorList>
    </citation>
    <scope>NUCLEOTIDE SEQUENCE [LARGE SCALE GENOMIC DNA]</scope>
    <source>
        <strain evidence="3">KCTC 52945</strain>
    </source>
</reference>
<feature type="transmembrane region" description="Helical" evidence="1">
    <location>
        <begin position="261"/>
        <end position="279"/>
    </location>
</feature>